<dbReference type="OrthoDB" id="6593676at2759"/>
<proteinExistence type="predicted"/>
<evidence type="ECO:0000313" key="2">
    <source>
        <dbReference type="RefSeq" id="XP_025411829.1"/>
    </source>
</evidence>
<dbReference type="AlphaFoldDB" id="A0A8B8FLN3"/>
<name>A0A8B8FLN3_9HEMI</name>
<protein>
    <submittedName>
        <fullName evidence="2">Uncharacterized protein LOC112684491</fullName>
    </submittedName>
</protein>
<keyword evidence="1" id="KW-1185">Reference proteome</keyword>
<accession>A0A8B8FLN3</accession>
<dbReference type="Proteomes" id="UP000694846">
    <property type="component" value="Unplaced"/>
</dbReference>
<sequence length="144" mass="16571">MFAEFVDRQNRSKNIIVFNVHEQSSHNNTTDTDSITHIFNKLGTDIKPIKISRLGKPNNKSRPLKIELQAASEVFKILGLSRNLKSDQNFKDIRLASDKTPYQREFLRDLRNQLSVRISKGEPNLTIKYYKGQPTIVSSVVQKN</sequence>
<dbReference type="PANTHER" id="PTHR37445">
    <property type="entry name" value="PROTEIN CBG24663"/>
    <property type="match status" value="1"/>
</dbReference>
<dbReference type="GeneID" id="112684491"/>
<reference evidence="2" key="1">
    <citation type="submission" date="2025-08" db="UniProtKB">
        <authorList>
            <consortium name="RefSeq"/>
        </authorList>
    </citation>
    <scope>IDENTIFICATION</scope>
    <source>
        <tissue evidence="2">Whole body</tissue>
    </source>
</reference>
<evidence type="ECO:0000313" key="1">
    <source>
        <dbReference type="Proteomes" id="UP000694846"/>
    </source>
</evidence>
<dbReference type="RefSeq" id="XP_025411829.1">
    <property type="nucleotide sequence ID" value="XM_025556044.1"/>
</dbReference>
<organism evidence="1 2">
    <name type="scientific">Sipha flava</name>
    <name type="common">yellow sugarcane aphid</name>
    <dbReference type="NCBI Taxonomy" id="143950"/>
    <lineage>
        <taxon>Eukaryota</taxon>
        <taxon>Metazoa</taxon>
        <taxon>Ecdysozoa</taxon>
        <taxon>Arthropoda</taxon>
        <taxon>Hexapoda</taxon>
        <taxon>Insecta</taxon>
        <taxon>Pterygota</taxon>
        <taxon>Neoptera</taxon>
        <taxon>Paraneoptera</taxon>
        <taxon>Hemiptera</taxon>
        <taxon>Sternorrhyncha</taxon>
        <taxon>Aphidomorpha</taxon>
        <taxon>Aphidoidea</taxon>
        <taxon>Aphididae</taxon>
        <taxon>Sipha</taxon>
    </lineage>
</organism>
<dbReference type="PANTHER" id="PTHR37445:SF3">
    <property type="entry name" value="ZINC FINGER PHD-TYPE DOMAIN-CONTAINING PROTEIN"/>
    <property type="match status" value="1"/>
</dbReference>
<gene>
    <name evidence="2" type="primary">LOC112684491</name>
</gene>